<gene>
    <name evidence="2" type="ORF">DC346_02470</name>
</gene>
<dbReference type="EMBL" id="QEWH01000010">
    <property type="protein sequence ID" value="RBA49707.1"/>
    <property type="molecule type" value="Genomic_DNA"/>
</dbReference>
<organism evidence="2 3">
    <name type="scientific">Acinetobacter junii</name>
    <dbReference type="NCBI Taxonomy" id="40215"/>
    <lineage>
        <taxon>Bacteria</taxon>
        <taxon>Pseudomonadati</taxon>
        <taxon>Pseudomonadota</taxon>
        <taxon>Gammaproteobacteria</taxon>
        <taxon>Moraxellales</taxon>
        <taxon>Moraxellaceae</taxon>
        <taxon>Acinetobacter</taxon>
    </lineage>
</organism>
<feature type="transmembrane region" description="Helical" evidence="1">
    <location>
        <begin position="30"/>
        <end position="47"/>
    </location>
</feature>
<feature type="transmembrane region" description="Helical" evidence="1">
    <location>
        <begin position="53"/>
        <end position="72"/>
    </location>
</feature>
<keyword evidence="1" id="KW-0812">Transmembrane</keyword>
<dbReference type="AlphaFoldDB" id="A0A365PM03"/>
<evidence type="ECO:0000256" key="1">
    <source>
        <dbReference type="SAM" id="Phobius"/>
    </source>
</evidence>
<dbReference type="Proteomes" id="UP000253688">
    <property type="component" value="Unassembled WGS sequence"/>
</dbReference>
<name>A0A365PM03_ACIJU</name>
<dbReference type="STRING" id="40215.BVL33_15315"/>
<sequence>MKIKINQEEYTSPKLDALLKLDRQQQHLKILWIILPILIVLLMFGWQQHLFTAWVILPSIWMLLVFNHLLIIRSRRQKLQKIQEIKLDPVFMRSLQQLYPHISLKQRRLIEAGFKDYLALHAIQQQAYAMPSNAVDALWLEMLEYPDQYRKLCIQTIGRELNHHPYGDETQPEQQAKQLFEAWKYSCMLHGYDPRNTTQMPRLFAIDQALNWEQGQHFDLDKMTKDYAKYLQEQSSSSSSCGSSCSSCGGD</sequence>
<keyword evidence="1" id="KW-1133">Transmembrane helix</keyword>
<keyword evidence="1" id="KW-0472">Membrane</keyword>
<proteinExistence type="predicted"/>
<comment type="caution">
    <text evidence="2">The sequence shown here is derived from an EMBL/GenBank/DDBJ whole genome shotgun (WGS) entry which is preliminary data.</text>
</comment>
<reference evidence="2 3" key="1">
    <citation type="submission" date="2018-04" db="EMBL/GenBank/DDBJ databases">
        <title>Acinetobacter junii Genome sequencing and assembly.</title>
        <authorList>
            <person name="Su J."/>
            <person name="Rensing C."/>
            <person name="Mazhar H.S."/>
        </authorList>
    </citation>
    <scope>NUCLEOTIDE SEQUENCE [LARGE SCALE GENOMIC DNA]</scope>
    <source>
        <strain evidence="2 3">SC22</strain>
    </source>
</reference>
<dbReference type="RefSeq" id="WP_112986875.1">
    <property type="nucleotide sequence ID" value="NZ_CP131470.1"/>
</dbReference>
<evidence type="ECO:0000313" key="2">
    <source>
        <dbReference type="EMBL" id="RBA49707.1"/>
    </source>
</evidence>
<accession>A0A365PM03</accession>
<protein>
    <submittedName>
        <fullName evidence="2">Uncharacterized protein</fullName>
    </submittedName>
</protein>
<evidence type="ECO:0000313" key="3">
    <source>
        <dbReference type="Proteomes" id="UP000253688"/>
    </source>
</evidence>